<evidence type="ECO:0000313" key="2">
    <source>
        <dbReference type="Proteomes" id="UP000324222"/>
    </source>
</evidence>
<accession>A0A5B7D6P5</accession>
<sequence length="65" mass="7677">MSLEGRSSAHRKRTMHSQVQAAVHFSRACNTCILTFLDERSAAVRRNWHARVTRHRKCYTQHPRM</sequence>
<evidence type="ECO:0000313" key="1">
    <source>
        <dbReference type="EMBL" id="MPC16952.1"/>
    </source>
</evidence>
<proteinExistence type="predicted"/>
<dbReference type="EMBL" id="VSRR010000551">
    <property type="protein sequence ID" value="MPC16952.1"/>
    <property type="molecule type" value="Genomic_DNA"/>
</dbReference>
<organism evidence="1 2">
    <name type="scientific">Portunus trituberculatus</name>
    <name type="common">Swimming crab</name>
    <name type="synonym">Neptunus trituberculatus</name>
    <dbReference type="NCBI Taxonomy" id="210409"/>
    <lineage>
        <taxon>Eukaryota</taxon>
        <taxon>Metazoa</taxon>
        <taxon>Ecdysozoa</taxon>
        <taxon>Arthropoda</taxon>
        <taxon>Crustacea</taxon>
        <taxon>Multicrustacea</taxon>
        <taxon>Malacostraca</taxon>
        <taxon>Eumalacostraca</taxon>
        <taxon>Eucarida</taxon>
        <taxon>Decapoda</taxon>
        <taxon>Pleocyemata</taxon>
        <taxon>Brachyura</taxon>
        <taxon>Eubrachyura</taxon>
        <taxon>Portunoidea</taxon>
        <taxon>Portunidae</taxon>
        <taxon>Portuninae</taxon>
        <taxon>Portunus</taxon>
    </lineage>
</organism>
<protein>
    <submittedName>
        <fullName evidence="1">Uncharacterized protein</fullName>
    </submittedName>
</protein>
<keyword evidence="2" id="KW-1185">Reference proteome</keyword>
<name>A0A5B7D6P5_PORTR</name>
<dbReference type="AlphaFoldDB" id="A0A5B7D6P5"/>
<gene>
    <name evidence="1" type="ORF">E2C01_009794</name>
</gene>
<comment type="caution">
    <text evidence="1">The sequence shown here is derived from an EMBL/GenBank/DDBJ whole genome shotgun (WGS) entry which is preliminary data.</text>
</comment>
<reference evidence="1 2" key="1">
    <citation type="submission" date="2019-05" db="EMBL/GenBank/DDBJ databases">
        <title>Another draft genome of Portunus trituberculatus and its Hox gene families provides insights of decapod evolution.</title>
        <authorList>
            <person name="Jeong J.-H."/>
            <person name="Song I."/>
            <person name="Kim S."/>
            <person name="Choi T."/>
            <person name="Kim D."/>
            <person name="Ryu S."/>
            <person name="Kim W."/>
        </authorList>
    </citation>
    <scope>NUCLEOTIDE SEQUENCE [LARGE SCALE GENOMIC DNA]</scope>
    <source>
        <tissue evidence="1">Muscle</tissue>
    </source>
</reference>
<dbReference type="Proteomes" id="UP000324222">
    <property type="component" value="Unassembled WGS sequence"/>
</dbReference>